<evidence type="ECO:0000313" key="2">
    <source>
        <dbReference type="Proteomes" id="UP000268048"/>
    </source>
</evidence>
<reference evidence="1 2" key="1">
    <citation type="submission" date="2018-03" db="EMBL/GenBank/DDBJ databases">
        <title>Diversity of phytobeneficial traits revealed by whole-genome analysis of worldwide-isolated phenazine-producing Pseudomonas spp.</title>
        <authorList>
            <person name="Biessy A."/>
            <person name="Novinscak A."/>
            <person name="Blom J."/>
            <person name="Leger G."/>
            <person name="Thomashow L.S."/>
            <person name="Cazorla F.M."/>
            <person name="Josic D."/>
            <person name="Filion M."/>
        </authorList>
    </citation>
    <scope>NUCLEOTIDE SEQUENCE [LARGE SCALE GENOMIC DNA]</scope>
    <source>
        <strain evidence="1 2">B25</strain>
    </source>
</reference>
<gene>
    <name evidence="1" type="ORF">C4K04_3785</name>
</gene>
<sequence length="40" mass="4668">MALIEEEAPSRYRHPFCASNWACPAFMLDSRQDTEYSEKS</sequence>
<name>A0A3G7TQR5_9PSED</name>
<evidence type="ECO:0000313" key="1">
    <source>
        <dbReference type="EMBL" id="AZE49455.1"/>
    </source>
</evidence>
<accession>A0A3G7TQR5</accession>
<dbReference type="Proteomes" id="UP000268048">
    <property type="component" value="Chromosome"/>
</dbReference>
<dbReference type="AlphaFoldDB" id="A0A3G7TQR5"/>
<organism evidence="1 2">
    <name type="scientific">Pseudomonas chlororaphis</name>
    <dbReference type="NCBI Taxonomy" id="587753"/>
    <lineage>
        <taxon>Bacteria</taxon>
        <taxon>Pseudomonadati</taxon>
        <taxon>Pseudomonadota</taxon>
        <taxon>Gammaproteobacteria</taxon>
        <taxon>Pseudomonadales</taxon>
        <taxon>Pseudomonadaceae</taxon>
        <taxon>Pseudomonas</taxon>
    </lineage>
</organism>
<proteinExistence type="predicted"/>
<protein>
    <submittedName>
        <fullName evidence="1">Uncharacterized protein</fullName>
    </submittedName>
</protein>
<dbReference type="EMBL" id="CP027753">
    <property type="protein sequence ID" value="AZE49455.1"/>
    <property type="molecule type" value="Genomic_DNA"/>
</dbReference>